<evidence type="ECO:0000259" key="3">
    <source>
        <dbReference type="PROSITE" id="PS51186"/>
    </source>
</evidence>
<reference evidence="4 5" key="1">
    <citation type="journal article" date="2012" name="J. Bacteriol.">
        <title>Complete Genome Sequence of the BTEX-Degrading Bacterium Pseudoxanthomonas spadix BD-a59.</title>
        <authorList>
            <person name="Lee S.H."/>
            <person name="Jin H.M."/>
            <person name="Lee H.J."/>
            <person name="Kim J.M."/>
            <person name="Jeon C.O."/>
        </authorList>
    </citation>
    <scope>NUCLEOTIDE SEQUENCE [LARGE SCALE GENOMIC DNA]</scope>
    <source>
        <strain evidence="4 5">BD-a59</strain>
    </source>
</reference>
<dbReference type="PANTHER" id="PTHR43877:SF2">
    <property type="entry name" value="AMINOALKYLPHOSPHONATE N-ACETYLTRANSFERASE-RELATED"/>
    <property type="match status" value="1"/>
</dbReference>
<dbReference type="InterPro" id="IPR000182">
    <property type="entry name" value="GNAT_dom"/>
</dbReference>
<dbReference type="Gene3D" id="3.40.630.30">
    <property type="match status" value="1"/>
</dbReference>
<dbReference type="InterPro" id="IPR016181">
    <property type="entry name" value="Acyl_CoA_acyltransferase"/>
</dbReference>
<accession>G7UQS6</accession>
<keyword evidence="2" id="KW-0012">Acyltransferase</keyword>
<evidence type="ECO:0000256" key="1">
    <source>
        <dbReference type="ARBA" id="ARBA00022679"/>
    </source>
</evidence>
<dbReference type="AlphaFoldDB" id="G7UQS6"/>
<gene>
    <name evidence="4" type="ordered locus">DSC_05785</name>
</gene>
<evidence type="ECO:0000313" key="5">
    <source>
        <dbReference type="Proteomes" id="UP000005870"/>
    </source>
</evidence>
<keyword evidence="1" id="KW-0808">Transferase</keyword>
<keyword evidence="5" id="KW-1185">Reference proteome</keyword>
<organism evidence="4 5">
    <name type="scientific">Pseudoxanthomonas spadix (strain BD-a59)</name>
    <dbReference type="NCBI Taxonomy" id="1045855"/>
    <lineage>
        <taxon>Bacteria</taxon>
        <taxon>Pseudomonadati</taxon>
        <taxon>Pseudomonadota</taxon>
        <taxon>Gammaproteobacteria</taxon>
        <taxon>Lysobacterales</taxon>
        <taxon>Lysobacteraceae</taxon>
        <taxon>Pseudoxanthomonas</taxon>
    </lineage>
</organism>
<name>G7UQS6_PSEUP</name>
<protein>
    <submittedName>
        <fullName evidence="4">GCN5-like N-acetyltransferase</fullName>
    </submittedName>
</protein>
<evidence type="ECO:0000313" key="4">
    <source>
        <dbReference type="EMBL" id="AER55808.1"/>
    </source>
</evidence>
<evidence type="ECO:0000256" key="2">
    <source>
        <dbReference type="ARBA" id="ARBA00023315"/>
    </source>
</evidence>
<feature type="domain" description="N-acetyltransferase" evidence="3">
    <location>
        <begin position="37"/>
        <end position="199"/>
    </location>
</feature>
<dbReference type="CDD" id="cd04301">
    <property type="entry name" value="NAT_SF"/>
    <property type="match status" value="1"/>
</dbReference>
<dbReference type="EMBL" id="CP003093">
    <property type="protein sequence ID" value="AER55808.1"/>
    <property type="molecule type" value="Genomic_DNA"/>
</dbReference>
<dbReference type="GO" id="GO:0016747">
    <property type="term" value="F:acyltransferase activity, transferring groups other than amino-acyl groups"/>
    <property type="evidence" value="ECO:0007669"/>
    <property type="project" value="InterPro"/>
</dbReference>
<dbReference type="KEGG" id="psd:DSC_05785"/>
<dbReference type="SUPFAM" id="SSF55729">
    <property type="entry name" value="Acyl-CoA N-acyltransferases (Nat)"/>
    <property type="match status" value="1"/>
</dbReference>
<sequence length="208" mass="23304">MAAKRLHRAPHRRHGGFHDECDQAPARAFYNAPMPTLTFRDATLADIDAITALVTCAYRGPASRVGWTTEADLLEGNRIDRGVLEHDLTRPDSRVLLAERDGVLLACAHVAIEDGAGYFGMFSVRPDLQGSGIGKQVLAEAERIARDEMGVERMRMTVIDLRETLIAFYQRRGYVRTGIFKPFPYGDARFGTPLRQDLRFEVLEKSLV</sequence>
<dbReference type="Proteomes" id="UP000005870">
    <property type="component" value="Chromosome"/>
</dbReference>
<dbReference type="Pfam" id="PF00583">
    <property type="entry name" value="Acetyltransf_1"/>
    <property type="match status" value="1"/>
</dbReference>
<dbReference type="eggNOG" id="COG0456">
    <property type="taxonomic scope" value="Bacteria"/>
</dbReference>
<dbReference type="PROSITE" id="PS51186">
    <property type="entry name" value="GNAT"/>
    <property type="match status" value="1"/>
</dbReference>
<dbReference type="InterPro" id="IPR050832">
    <property type="entry name" value="Bact_Acetyltransf"/>
</dbReference>
<dbReference type="STRING" id="1045855.DSC_05785"/>
<proteinExistence type="predicted"/>
<dbReference type="HOGENOM" id="CLU_098389_0_0_6"/>
<dbReference type="PANTHER" id="PTHR43877">
    <property type="entry name" value="AMINOALKYLPHOSPHONATE N-ACETYLTRANSFERASE-RELATED-RELATED"/>
    <property type="match status" value="1"/>
</dbReference>